<dbReference type="AlphaFoldDB" id="Q0EYA9"/>
<reference evidence="1 2" key="1">
    <citation type="submission" date="2006-09" db="EMBL/GenBank/DDBJ databases">
        <authorList>
            <person name="Emerson D."/>
            <person name="Ferriera S."/>
            <person name="Johnson J."/>
            <person name="Kravitz S."/>
            <person name="Halpern A."/>
            <person name="Remington K."/>
            <person name="Beeson K."/>
            <person name="Tran B."/>
            <person name="Rogers Y.-H."/>
            <person name="Friedman R."/>
            <person name="Venter J.C."/>
        </authorList>
    </citation>
    <scope>NUCLEOTIDE SEQUENCE [LARGE SCALE GENOMIC DNA]</scope>
    <source>
        <strain evidence="1 2">PV-1</strain>
    </source>
</reference>
<sequence>MIDMNADEQPTSEQVTFSHRMAAQVHLIEQYRLQQFFATGRMPGRDEAAAEWIARFAADFPQSFNS</sequence>
<dbReference type="HOGENOM" id="CLU_2826044_0_0_0"/>
<organism evidence="1 2">
    <name type="scientific">Mariprofundus ferrooxydans PV-1</name>
    <dbReference type="NCBI Taxonomy" id="314345"/>
    <lineage>
        <taxon>Bacteria</taxon>
        <taxon>Pseudomonadati</taxon>
        <taxon>Pseudomonadota</taxon>
        <taxon>Candidatius Mariprofundia</taxon>
        <taxon>Mariprofundales</taxon>
        <taxon>Mariprofundaceae</taxon>
        <taxon>Mariprofundus</taxon>
    </lineage>
</organism>
<protein>
    <submittedName>
        <fullName evidence="1">Uncharacterized protein</fullName>
    </submittedName>
</protein>
<proteinExistence type="predicted"/>
<dbReference type="STRING" id="314344.AL013_06325"/>
<comment type="caution">
    <text evidence="1">The sequence shown here is derived from an EMBL/GenBank/DDBJ whole genome shotgun (WGS) entry which is preliminary data.</text>
</comment>
<evidence type="ECO:0000313" key="1">
    <source>
        <dbReference type="EMBL" id="EAU54283.1"/>
    </source>
</evidence>
<keyword evidence="2" id="KW-1185">Reference proteome</keyword>
<name>Q0EYA9_9PROT</name>
<dbReference type="EMBL" id="AATS01000010">
    <property type="protein sequence ID" value="EAU54283.1"/>
    <property type="molecule type" value="Genomic_DNA"/>
</dbReference>
<gene>
    <name evidence="1" type="ORF">SPV1_05964</name>
</gene>
<dbReference type="Proteomes" id="UP000005297">
    <property type="component" value="Unassembled WGS sequence"/>
</dbReference>
<evidence type="ECO:0000313" key="2">
    <source>
        <dbReference type="Proteomes" id="UP000005297"/>
    </source>
</evidence>
<accession>Q0EYA9</accession>
<dbReference type="InParanoid" id="Q0EYA9"/>